<proteinExistence type="predicted"/>
<dbReference type="PANTHER" id="PTHR43046:SF2">
    <property type="entry name" value="8-OXO-DGTP DIPHOSPHATASE-RELATED"/>
    <property type="match status" value="1"/>
</dbReference>
<evidence type="ECO:0000313" key="4">
    <source>
        <dbReference type="EMBL" id="CAA2145197.1"/>
    </source>
</evidence>
<dbReference type="CDD" id="cd04690">
    <property type="entry name" value="NUDIX_Hydrolase"/>
    <property type="match status" value="1"/>
</dbReference>
<evidence type="ECO:0000256" key="1">
    <source>
        <dbReference type="ARBA" id="ARBA00001946"/>
    </source>
</evidence>
<feature type="domain" description="Nudix hydrolase" evidence="3">
    <location>
        <begin position="10"/>
        <end position="140"/>
    </location>
</feature>
<evidence type="ECO:0000256" key="2">
    <source>
        <dbReference type="ARBA" id="ARBA00022801"/>
    </source>
</evidence>
<dbReference type="PROSITE" id="PS00893">
    <property type="entry name" value="NUDIX_BOX"/>
    <property type="match status" value="1"/>
</dbReference>
<comment type="cofactor">
    <cofactor evidence="1">
        <name>Mg(2+)</name>
        <dbReference type="ChEBI" id="CHEBI:18420"/>
    </cofactor>
</comment>
<evidence type="ECO:0000259" key="3">
    <source>
        <dbReference type="PROSITE" id="PS51462"/>
    </source>
</evidence>
<accession>A0A679KJ40</accession>
<dbReference type="SUPFAM" id="SSF55811">
    <property type="entry name" value="Nudix"/>
    <property type="match status" value="1"/>
</dbReference>
<keyword evidence="2" id="KW-0378">Hydrolase</keyword>
<name>A0A679KJ40_9HYPH</name>
<sequence>MTNFPPDTAPVIRIAAALIFDSRGRTLLVRKRGSVFFMQAGGKIEPGETPRAALGRELKEELGVELPPEAFHLGRFVAEAANEDGHWVDAELYGFLLDQHVSPAAEIEEVVWASETMLPTIKLAPLTCNEVMPLARRMRLSKL</sequence>
<dbReference type="PANTHER" id="PTHR43046">
    <property type="entry name" value="GDP-MANNOSE MANNOSYL HYDROLASE"/>
    <property type="match status" value="1"/>
</dbReference>
<protein>
    <recommendedName>
        <fullName evidence="3">Nudix hydrolase domain-containing protein</fullName>
    </recommendedName>
</protein>
<dbReference type="InterPro" id="IPR020084">
    <property type="entry name" value="NUDIX_hydrolase_CS"/>
</dbReference>
<dbReference type="Gene3D" id="3.90.79.10">
    <property type="entry name" value="Nucleoside Triphosphate Pyrophosphohydrolase"/>
    <property type="match status" value="1"/>
</dbReference>
<dbReference type="RefSeq" id="WP_056141556.1">
    <property type="nucleotide sequence ID" value="NZ_LR743511.1"/>
</dbReference>
<dbReference type="PROSITE" id="PS51462">
    <property type="entry name" value="NUDIX"/>
    <property type="match status" value="1"/>
</dbReference>
<dbReference type="AlphaFoldDB" id="A0A679KJ40"/>
<gene>
    <name evidence="4" type="ORF">MBLL_04318</name>
</gene>
<dbReference type="InterPro" id="IPR000086">
    <property type="entry name" value="NUDIX_hydrolase_dom"/>
</dbReference>
<organism evidence="4">
    <name type="scientific">Methylobacterium bullatum</name>
    <dbReference type="NCBI Taxonomy" id="570505"/>
    <lineage>
        <taxon>Bacteria</taxon>
        <taxon>Pseudomonadati</taxon>
        <taxon>Pseudomonadota</taxon>
        <taxon>Alphaproteobacteria</taxon>
        <taxon>Hyphomicrobiales</taxon>
        <taxon>Methylobacteriaceae</taxon>
        <taxon>Methylobacterium</taxon>
    </lineage>
</organism>
<dbReference type="EMBL" id="LR743511">
    <property type="protein sequence ID" value="CAA2145197.1"/>
    <property type="molecule type" value="Genomic_DNA"/>
</dbReference>
<reference evidence="4" key="1">
    <citation type="submission" date="2019-12" db="EMBL/GenBank/DDBJ databases">
        <authorList>
            <person name="Cremers G."/>
        </authorList>
    </citation>
    <scope>NUCLEOTIDE SEQUENCE</scope>
    <source>
        <strain evidence="4">Mbul2</strain>
    </source>
</reference>
<dbReference type="GO" id="GO:0016787">
    <property type="term" value="F:hydrolase activity"/>
    <property type="evidence" value="ECO:0007669"/>
    <property type="project" value="UniProtKB-KW"/>
</dbReference>
<dbReference type="Pfam" id="PF00293">
    <property type="entry name" value="NUDIX"/>
    <property type="match status" value="1"/>
</dbReference>
<dbReference type="InterPro" id="IPR015797">
    <property type="entry name" value="NUDIX_hydrolase-like_dom_sf"/>
</dbReference>